<dbReference type="Gene3D" id="1.20.1070.10">
    <property type="entry name" value="Rhodopsin 7-helix transmembrane proteins"/>
    <property type="match status" value="1"/>
</dbReference>
<evidence type="ECO:0000259" key="14">
    <source>
        <dbReference type="PROSITE" id="PS50262"/>
    </source>
</evidence>
<organism evidence="15 16">
    <name type="scientific">Musca domestica</name>
    <name type="common">House fly</name>
    <dbReference type="NCBI Taxonomy" id="7370"/>
    <lineage>
        <taxon>Eukaryota</taxon>
        <taxon>Metazoa</taxon>
        <taxon>Ecdysozoa</taxon>
        <taxon>Arthropoda</taxon>
        <taxon>Hexapoda</taxon>
        <taxon>Insecta</taxon>
        <taxon>Pterygota</taxon>
        <taxon>Neoptera</taxon>
        <taxon>Endopterygota</taxon>
        <taxon>Diptera</taxon>
        <taxon>Brachycera</taxon>
        <taxon>Muscomorpha</taxon>
        <taxon>Muscoidea</taxon>
        <taxon>Muscidae</taxon>
        <taxon>Musca</taxon>
    </lineage>
</organism>
<feature type="region of interest" description="Disordered" evidence="12">
    <location>
        <begin position="664"/>
        <end position="769"/>
    </location>
</feature>
<keyword evidence="8 11" id="KW-0675">Receptor</keyword>
<comment type="subcellular location">
    <subcellularLocation>
        <location evidence="1">Cell membrane</location>
        <topology evidence="1">Multi-pass membrane protein</topology>
    </subcellularLocation>
</comment>
<dbReference type="PANTHER" id="PTHR24246">
    <property type="entry name" value="OLFACTORY RECEPTOR AND ADENOSINE RECEPTOR"/>
    <property type="match status" value="1"/>
</dbReference>
<feature type="compositionally biased region" description="Low complexity" evidence="12">
    <location>
        <begin position="824"/>
        <end position="842"/>
    </location>
</feature>
<keyword evidence="7 13" id="KW-0472">Membrane</keyword>
<dbReference type="PROSITE" id="PS50262">
    <property type="entry name" value="G_PROTEIN_RECEP_F1_2"/>
    <property type="match status" value="1"/>
</dbReference>
<dbReference type="SMART" id="SM01381">
    <property type="entry name" value="7TM_GPCR_Srsx"/>
    <property type="match status" value="1"/>
</dbReference>
<dbReference type="GeneID" id="101890696"/>
<dbReference type="PRINTS" id="PR00237">
    <property type="entry name" value="GPCRRHODOPSN"/>
</dbReference>
<feature type="compositionally biased region" description="Polar residues" evidence="12">
    <location>
        <begin position="843"/>
        <end position="861"/>
    </location>
</feature>
<name>A0ABM3UX37_MUSDO</name>
<evidence type="ECO:0000256" key="1">
    <source>
        <dbReference type="ARBA" id="ARBA00004651"/>
    </source>
</evidence>
<feature type="domain" description="G-protein coupled receptors family 1 profile" evidence="14">
    <location>
        <begin position="63"/>
        <end position="343"/>
    </location>
</feature>
<keyword evidence="5 13" id="KW-1133">Transmembrane helix</keyword>
<evidence type="ECO:0000256" key="4">
    <source>
        <dbReference type="ARBA" id="ARBA00022692"/>
    </source>
</evidence>
<feature type="transmembrane region" description="Helical" evidence="13">
    <location>
        <begin position="49"/>
        <end position="71"/>
    </location>
</feature>
<evidence type="ECO:0000256" key="11">
    <source>
        <dbReference type="RuleBase" id="RU000688"/>
    </source>
</evidence>
<keyword evidence="6 11" id="KW-0297">G-protein coupled receptor</keyword>
<evidence type="ECO:0000256" key="5">
    <source>
        <dbReference type="ARBA" id="ARBA00022989"/>
    </source>
</evidence>
<feature type="transmembrane region" description="Helical" evidence="13">
    <location>
        <begin position="291"/>
        <end position="308"/>
    </location>
</feature>
<sequence>MSEFRFFAVTDFEYSYNRSQNLLNLPFAPFQPTRRTTTDEISTELNVPYAVFEILVAICAVIGNLMVIVVFQRERKLRRRTNYYIVSLAIADFLVGSLGVPFAILASIGLPTNLHACLFTMSLLVVLCTISIFCLVAVSVDRYWAILYPMAYSRNVRTRTAIVIISMCWLAGAIVGFLPLFGWHAAVDTNQACLFVEVMDYNYLVFLYFATIITPALLMIAFYAHIYKVIIKQVRQIVTMNPMGDTSRRSSTAQIHNNSSINGRGGPCHGGTMLRVLGAARKRDVKATQNLSIIVLFFMICWIPLYTINCIQAFCPTCFIHPKLTLFCIILSHLNSAVNPILYAYHLKDFRLAMKNLILRVMGIEVEVTLDAQHRFSLASQHRLQSMDVSSRNNVQTRIYIDSPIWLRQQQQSLKNSQLVAKCGVVTPCLNNIHQTVAAVASVTTDIERDMWNIREASSTAEAGEINYIFVDDKDSGAPTPPPRRKRKKQQKTEGCESPYSYDNCNYTPSPEEDDFEEVFLPSRPQETPNGGVDHKVLNESLIACAMRDKLRSDIDDRGPSTPHSQSDYEIPKNDRDSSTTSTPLHQLNRGNSLANTPPLTPKQIQELKQKEGLKSSLSNGCLSGNSIYIIDSDSSPNTPGHKPKFRKSAHITRALNKSLTRSCSCTSDTSISLSPQRDMEPPTTTTTTATTKHSDSNNSNNSLNNQHSTSSQQLASNPATGNSHNNNNLNYFTFHHPSADYQYHHSHPHRIRNPQHSHQHHHHHQDKFSPLKAMSNLIFPPIVKHSSLFQLFHPSSASAATSSNTETARPTSPCSTTTAPMPANNLSSSSAVLNNSESKSSQQETTDNVNRTNICNNPNPRCNDEDISNSFTSLATEVIEVSSIEVPRLPEIRADS</sequence>
<feature type="compositionally biased region" description="Polar residues" evidence="12">
    <location>
        <begin position="579"/>
        <end position="598"/>
    </location>
</feature>
<feature type="region of interest" description="Disordered" evidence="12">
    <location>
        <begin position="470"/>
        <end position="515"/>
    </location>
</feature>
<gene>
    <name evidence="16" type="primary">LOC101890696</name>
</gene>
<feature type="transmembrane region" description="Helical" evidence="13">
    <location>
        <begin position="161"/>
        <end position="183"/>
    </location>
</feature>
<feature type="compositionally biased region" description="Polar residues" evidence="12">
    <location>
        <begin position="664"/>
        <end position="676"/>
    </location>
</feature>
<evidence type="ECO:0000256" key="6">
    <source>
        <dbReference type="ARBA" id="ARBA00023040"/>
    </source>
</evidence>
<evidence type="ECO:0000256" key="3">
    <source>
        <dbReference type="ARBA" id="ARBA00022475"/>
    </source>
</evidence>
<keyword evidence="10 11" id="KW-0807">Transducer</keyword>
<evidence type="ECO:0000256" key="10">
    <source>
        <dbReference type="ARBA" id="ARBA00023224"/>
    </source>
</evidence>
<feature type="transmembrane region" description="Helical" evidence="13">
    <location>
        <begin position="83"/>
        <end position="106"/>
    </location>
</feature>
<keyword evidence="4 11" id="KW-0812">Transmembrane</keyword>
<feature type="compositionally biased region" description="Polar residues" evidence="12">
    <location>
        <begin position="715"/>
        <end position="732"/>
    </location>
</feature>
<dbReference type="Pfam" id="PF00001">
    <property type="entry name" value="7tm_1"/>
    <property type="match status" value="1"/>
</dbReference>
<dbReference type="InterPro" id="IPR017452">
    <property type="entry name" value="GPCR_Rhodpsn_7TM"/>
</dbReference>
<dbReference type="InterPro" id="IPR000276">
    <property type="entry name" value="GPCR_Rhodpsn"/>
</dbReference>
<keyword evidence="15" id="KW-1185">Reference proteome</keyword>
<evidence type="ECO:0000256" key="7">
    <source>
        <dbReference type="ARBA" id="ARBA00023136"/>
    </source>
</evidence>
<feature type="transmembrane region" description="Helical" evidence="13">
    <location>
        <begin position="118"/>
        <end position="140"/>
    </location>
</feature>
<dbReference type="PROSITE" id="PS00237">
    <property type="entry name" value="G_PROTEIN_RECEP_F1_1"/>
    <property type="match status" value="1"/>
</dbReference>
<feature type="region of interest" description="Disordered" evidence="12">
    <location>
        <begin position="553"/>
        <end position="600"/>
    </location>
</feature>
<feature type="compositionally biased region" description="Basic residues" evidence="12">
    <location>
        <begin position="745"/>
        <end position="766"/>
    </location>
</feature>
<dbReference type="SUPFAM" id="SSF81321">
    <property type="entry name" value="Family A G protein-coupled receptor-like"/>
    <property type="match status" value="1"/>
</dbReference>
<evidence type="ECO:0000256" key="9">
    <source>
        <dbReference type="ARBA" id="ARBA00023180"/>
    </source>
</evidence>
<feature type="region of interest" description="Disordered" evidence="12">
    <location>
        <begin position="798"/>
        <end position="862"/>
    </location>
</feature>
<protein>
    <submittedName>
        <fullName evidence="16">Uncharacterized protein LOC101890696</fullName>
    </submittedName>
</protein>
<accession>A0ABM3UX37</accession>
<keyword evidence="9" id="KW-0325">Glycoprotein</keyword>
<evidence type="ECO:0000313" key="16">
    <source>
        <dbReference type="RefSeq" id="XP_058978096.1"/>
    </source>
</evidence>
<evidence type="ECO:0000256" key="8">
    <source>
        <dbReference type="ARBA" id="ARBA00023170"/>
    </source>
</evidence>
<evidence type="ECO:0000256" key="2">
    <source>
        <dbReference type="ARBA" id="ARBA00010663"/>
    </source>
</evidence>
<comment type="similarity">
    <text evidence="2 11">Belongs to the G-protein coupled receptor 1 family.</text>
</comment>
<dbReference type="PANTHER" id="PTHR24246:SF27">
    <property type="entry name" value="ADENOSINE RECEPTOR, ISOFORM A"/>
    <property type="match status" value="1"/>
</dbReference>
<dbReference type="Proteomes" id="UP001652621">
    <property type="component" value="Unplaced"/>
</dbReference>
<evidence type="ECO:0000313" key="15">
    <source>
        <dbReference type="Proteomes" id="UP001652621"/>
    </source>
</evidence>
<dbReference type="CDD" id="cd14968">
    <property type="entry name" value="7tmA_Adenosine_R"/>
    <property type="match status" value="1"/>
</dbReference>
<feature type="compositionally biased region" description="Polar residues" evidence="12">
    <location>
        <begin position="810"/>
        <end position="820"/>
    </location>
</feature>
<dbReference type="RefSeq" id="XP_058978096.1">
    <property type="nucleotide sequence ID" value="XM_059122113.1"/>
</dbReference>
<feature type="compositionally biased region" description="Low complexity" evidence="12">
    <location>
        <begin position="684"/>
        <end position="714"/>
    </location>
</feature>
<feature type="compositionally biased region" description="Low complexity" evidence="12">
    <location>
        <begin position="798"/>
        <end position="809"/>
    </location>
</feature>
<evidence type="ECO:0000256" key="12">
    <source>
        <dbReference type="SAM" id="MobiDB-lite"/>
    </source>
</evidence>
<feature type="transmembrane region" description="Helical" evidence="13">
    <location>
        <begin position="203"/>
        <end position="226"/>
    </location>
</feature>
<evidence type="ECO:0000256" key="13">
    <source>
        <dbReference type="SAM" id="Phobius"/>
    </source>
</evidence>
<keyword evidence="3" id="KW-1003">Cell membrane</keyword>
<reference evidence="16" key="1">
    <citation type="submission" date="2025-08" db="UniProtKB">
        <authorList>
            <consortium name="RefSeq"/>
        </authorList>
    </citation>
    <scope>IDENTIFICATION</scope>
    <source>
        <strain evidence="16">Aabys</strain>
        <tissue evidence="16">Whole body</tissue>
    </source>
</reference>
<proteinExistence type="inferred from homology"/>